<organism evidence="4 5">
    <name type="scientific">Batillaria attramentaria</name>
    <dbReference type="NCBI Taxonomy" id="370345"/>
    <lineage>
        <taxon>Eukaryota</taxon>
        <taxon>Metazoa</taxon>
        <taxon>Spiralia</taxon>
        <taxon>Lophotrochozoa</taxon>
        <taxon>Mollusca</taxon>
        <taxon>Gastropoda</taxon>
        <taxon>Caenogastropoda</taxon>
        <taxon>Sorbeoconcha</taxon>
        <taxon>Cerithioidea</taxon>
        <taxon>Batillariidae</taxon>
        <taxon>Batillaria</taxon>
    </lineage>
</organism>
<evidence type="ECO:0000256" key="1">
    <source>
        <dbReference type="SAM" id="Phobius"/>
    </source>
</evidence>
<sequence length="655" mass="70611">SRAVMGKMRLAVFAALLVMNGLDKASATDFVFPLPLHSPGSSGTVEHFVLVTNSLSEPATVSLSMPLMTWAQSTQTIVLNPGQSQTLTVTSQAMARAYSVEDRGVLVSSDKEVVVQALSRFFNYNTKSTGAFFVLPTSALSTEYLVVTHCSHNTCFLTVAATEPVVTTDVSFDLRFTGVTSIYYGGRNYYNGDVLQMSLQQYQVMQLRCEGCDMSGTILTSTYPVTVVVGGDKTRVPGSTTRYDFIAGMLLPYTSGESWYFLAKLRDSGGNYYDHIKVGILRSGTTAQFQGQVFTSTVDRQLETFTFYNERPARLTVDGPVVVLQASAGQVPSSSRSGDPALLFPRPTTRWRTSYYFAVPLVSGFDGIELVLVAEAWQDGCLTTDNGAVLDTSRMTGSGAGQPAVVRLAMVPGQTGSVISTCGPISGFLYGLAERRAWAMPIGGAAEVSVATTTQVPTTESTEASTEEAIITTTADTSTMVTAMDGTTAVATEMAHTTIADTATAHTTVADTETARTTVADTATAHIRIADTATAHATVDATSLATNPPASVRWSGKHLCPCRSCEWFYSRPQNMSSAFRRGLLIRDNLLVDRKAQSLYRRTKFSEGSDRDSVAPFVVLALMSVVLPNLIWICCRDCKTGGMAEKSRKKRVKENY</sequence>
<dbReference type="Proteomes" id="UP001519460">
    <property type="component" value="Unassembled WGS sequence"/>
</dbReference>
<dbReference type="EMBL" id="JACVVK020000018">
    <property type="protein sequence ID" value="KAK7503920.1"/>
    <property type="molecule type" value="Genomic_DNA"/>
</dbReference>
<feature type="transmembrane region" description="Helical" evidence="1">
    <location>
        <begin position="613"/>
        <end position="634"/>
    </location>
</feature>
<protein>
    <recommendedName>
        <fullName evidence="3">IgGFc-binding protein N-terminal domain-containing protein</fullName>
    </recommendedName>
</protein>
<dbReference type="PANTHER" id="PTHR46534:SF1">
    <property type="entry name" value="IGGFC-BINDING PROTEIN N-TERMINAL DOMAIN-CONTAINING PROTEIN"/>
    <property type="match status" value="1"/>
</dbReference>
<dbReference type="Pfam" id="PF17517">
    <property type="entry name" value="IgGFc_binding"/>
    <property type="match status" value="1"/>
</dbReference>
<evidence type="ECO:0000313" key="4">
    <source>
        <dbReference type="EMBL" id="KAK7503920.1"/>
    </source>
</evidence>
<evidence type="ECO:0000256" key="2">
    <source>
        <dbReference type="SAM" id="SignalP"/>
    </source>
</evidence>
<name>A0ABD0LWN2_9CAEN</name>
<feature type="chain" id="PRO_5044859858" description="IgGFc-binding protein N-terminal domain-containing protein" evidence="2">
    <location>
        <begin position="28"/>
        <end position="655"/>
    </location>
</feature>
<feature type="domain" description="IgGFc-binding protein N-terminal" evidence="3">
    <location>
        <begin position="131"/>
        <end position="399"/>
    </location>
</feature>
<accession>A0ABD0LWN2</accession>
<dbReference type="PANTHER" id="PTHR46534">
    <property type="entry name" value="IGGFC_BINDING DOMAIN-CONTAINING PROTEIN"/>
    <property type="match status" value="1"/>
</dbReference>
<dbReference type="AlphaFoldDB" id="A0ABD0LWN2"/>
<comment type="caution">
    <text evidence="4">The sequence shown here is derived from an EMBL/GenBank/DDBJ whole genome shotgun (WGS) entry which is preliminary data.</text>
</comment>
<keyword evidence="1" id="KW-0812">Transmembrane</keyword>
<keyword evidence="1" id="KW-0472">Membrane</keyword>
<feature type="non-terminal residue" evidence="4">
    <location>
        <position position="1"/>
    </location>
</feature>
<evidence type="ECO:0000259" key="3">
    <source>
        <dbReference type="Pfam" id="PF17517"/>
    </source>
</evidence>
<dbReference type="InterPro" id="IPR035234">
    <property type="entry name" value="IgGFc-bd_N"/>
</dbReference>
<feature type="signal peptide" evidence="2">
    <location>
        <begin position="1"/>
        <end position="27"/>
    </location>
</feature>
<keyword evidence="2" id="KW-0732">Signal</keyword>
<keyword evidence="5" id="KW-1185">Reference proteome</keyword>
<proteinExistence type="predicted"/>
<evidence type="ECO:0000313" key="5">
    <source>
        <dbReference type="Proteomes" id="UP001519460"/>
    </source>
</evidence>
<reference evidence="4 5" key="1">
    <citation type="journal article" date="2023" name="Sci. Data">
        <title>Genome assembly of the Korean intertidal mud-creeper Batillaria attramentaria.</title>
        <authorList>
            <person name="Patra A.K."/>
            <person name="Ho P.T."/>
            <person name="Jun S."/>
            <person name="Lee S.J."/>
            <person name="Kim Y."/>
            <person name="Won Y.J."/>
        </authorList>
    </citation>
    <scope>NUCLEOTIDE SEQUENCE [LARGE SCALE GENOMIC DNA]</scope>
    <source>
        <strain evidence="4">Wonlab-2016</strain>
    </source>
</reference>
<gene>
    <name evidence="4" type="ORF">BaRGS_00005043</name>
</gene>
<keyword evidence="1" id="KW-1133">Transmembrane helix</keyword>